<accession>A0A432YP60</accession>
<evidence type="ECO:0000313" key="3">
    <source>
        <dbReference type="EMBL" id="RUO62733.1"/>
    </source>
</evidence>
<comment type="caution">
    <text evidence="3">The sequence shown here is derived from an EMBL/GenBank/DDBJ whole genome shotgun (WGS) entry which is preliminary data.</text>
</comment>
<keyword evidence="1" id="KW-1133">Transmembrane helix</keyword>
<proteinExistence type="predicted"/>
<dbReference type="InterPro" id="IPR051311">
    <property type="entry name" value="DedA_domain"/>
</dbReference>
<reference evidence="3 4" key="1">
    <citation type="journal article" date="2011" name="Front. Microbiol.">
        <title>Genomic signatures of strain selection and enhancement in Bacillus atrophaeus var. globigii, a historical biowarfare simulant.</title>
        <authorList>
            <person name="Gibbons H.S."/>
            <person name="Broomall S.M."/>
            <person name="McNew L.A."/>
            <person name="Daligault H."/>
            <person name="Chapman C."/>
            <person name="Bruce D."/>
            <person name="Karavis M."/>
            <person name="Krepps M."/>
            <person name="McGregor P.A."/>
            <person name="Hong C."/>
            <person name="Park K.H."/>
            <person name="Akmal A."/>
            <person name="Feldman A."/>
            <person name="Lin J.S."/>
            <person name="Chang W.E."/>
            <person name="Higgs B.W."/>
            <person name="Demirev P."/>
            <person name="Lindquist J."/>
            <person name="Liem A."/>
            <person name="Fochler E."/>
            <person name="Read T.D."/>
            <person name="Tapia R."/>
            <person name="Johnson S."/>
            <person name="Bishop-Lilly K.A."/>
            <person name="Detter C."/>
            <person name="Han C."/>
            <person name="Sozhamannan S."/>
            <person name="Rosenzweig C.N."/>
            <person name="Skowronski E.W."/>
        </authorList>
    </citation>
    <scope>NUCLEOTIDE SEQUENCE [LARGE SCALE GENOMIC DNA]</scope>
    <source>
        <strain evidence="3 4">TPS4-2</strain>
    </source>
</reference>
<evidence type="ECO:0000259" key="2">
    <source>
        <dbReference type="Pfam" id="PF09335"/>
    </source>
</evidence>
<dbReference type="RefSeq" id="WP_126752601.1">
    <property type="nucleotide sequence ID" value="NZ_JBHUMT010000004.1"/>
</dbReference>
<feature type="domain" description="VTT" evidence="2">
    <location>
        <begin position="54"/>
        <end position="157"/>
    </location>
</feature>
<dbReference type="GO" id="GO:0005886">
    <property type="term" value="C:plasma membrane"/>
    <property type="evidence" value="ECO:0007669"/>
    <property type="project" value="UniProtKB-ARBA"/>
</dbReference>
<feature type="transmembrane region" description="Helical" evidence="1">
    <location>
        <begin position="136"/>
        <end position="160"/>
    </location>
</feature>
<dbReference type="Proteomes" id="UP000288361">
    <property type="component" value="Unassembled WGS sequence"/>
</dbReference>
<keyword evidence="1" id="KW-0472">Membrane</keyword>
<evidence type="ECO:0000313" key="4">
    <source>
        <dbReference type="Proteomes" id="UP000288361"/>
    </source>
</evidence>
<dbReference type="EMBL" id="PIQA01000011">
    <property type="protein sequence ID" value="RUO62733.1"/>
    <property type="molecule type" value="Genomic_DNA"/>
</dbReference>
<gene>
    <name evidence="3" type="ORF">CWI73_09690</name>
</gene>
<evidence type="ECO:0000256" key="1">
    <source>
        <dbReference type="SAM" id="Phobius"/>
    </source>
</evidence>
<protein>
    <submittedName>
        <fullName evidence="3">Alkaline phosphatase</fullName>
    </submittedName>
</protein>
<dbReference type="Pfam" id="PF09335">
    <property type="entry name" value="VTT_dom"/>
    <property type="match status" value="1"/>
</dbReference>
<sequence>MSTTSTREKWYKKLANSPHALVLLFFLSALEATVLPIPLELILVPYMVLERERIWLIASVALAGFMAGSVGGYYIGYALFDTIGQWFIDYLSVQEQYDEFQSALENNGFWSIFLVGVTPVPFQVAMLAAGAGKYPLALFLLAAGIARALRYYILAALVFWLGPQAEDIWERYSGPAGWSILIAAVSVILLIQFL</sequence>
<organism evidence="3 4">
    <name type="scientific">Idiomarina piscisalsi</name>
    <dbReference type="NCBI Taxonomy" id="1096243"/>
    <lineage>
        <taxon>Bacteria</taxon>
        <taxon>Pseudomonadati</taxon>
        <taxon>Pseudomonadota</taxon>
        <taxon>Gammaproteobacteria</taxon>
        <taxon>Alteromonadales</taxon>
        <taxon>Idiomarinaceae</taxon>
        <taxon>Idiomarina</taxon>
    </lineage>
</organism>
<feature type="transmembrane region" description="Helical" evidence="1">
    <location>
        <begin position="54"/>
        <end position="75"/>
    </location>
</feature>
<feature type="transmembrane region" description="Helical" evidence="1">
    <location>
        <begin position="20"/>
        <end position="42"/>
    </location>
</feature>
<dbReference type="PANTHER" id="PTHR42709">
    <property type="entry name" value="ALKALINE PHOSPHATASE LIKE PROTEIN"/>
    <property type="match status" value="1"/>
</dbReference>
<keyword evidence="1" id="KW-0812">Transmembrane</keyword>
<dbReference type="PANTHER" id="PTHR42709:SF11">
    <property type="entry name" value="DEDA FAMILY PROTEIN"/>
    <property type="match status" value="1"/>
</dbReference>
<dbReference type="InterPro" id="IPR032816">
    <property type="entry name" value="VTT_dom"/>
</dbReference>
<feature type="transmembrane region" description="Helical" evidence="1">
    <location>
        <begin position="109"/>
        <end position="129"/>
    </location>
</feature>
<name>A0A432YP60_9GAMM</name>
<feature type="transmembrane region" description="Helical" evidence="1">
    <location>
        <begin position="172"/>
        <end position="191"/>
    </location>
</feature>
<dbReference type="AlphaFoldDB" id="A0A432YP60"/>